<protein>
    <submittedName>
        <fullName evidence="1">Uncharacterized protein</fullName>
    </submittedName>
</protein>
<dbReference type="Proteomes" id="UP000805193">
    <property type="component" value="Unassembled WGS sequence"/>
</dbReference>
<keyword evidence="2" id="KW-1185">Reference proteome</keyword>
<name>A0AC60QHF5_IXOPE</name>
<dbReference type="EMBL" id="JABSTQ010009045">
    <property type="protein sequence ID" value="KAG0433576.1"/>
    <property type="molecule type" value="Genomic_DNA"/>
</dbReference>
<evidence type="ECO:0000313" key="1">
    <source>
        <dbReference type="EMBL" id="KAG0433576.1"/>
    </source>
</evidence>
<accession>A0AC60QHF5</accession>
<comment type="caution">
    <text evidence="1">The sequence shown here is derived from an EMBL/GenBank/DDBJ whole genome shotgun (WGS) entry which is preliminary data.</text>
</comment>
<evidence type="ECO:0000313" key="2">
    <source>
        <dbReference type="Proteomes" id="UP000805193"/>
    </source>
</evidence>
<organism evidence="1 2">
    <name type="scientific">Ixodes persulcatus</name>
    <name type="common">Taiga tick</name>
    <dbReference type="NCBI Taxonomy" id="34615"/>
    <lineage>
        <taxon>Eukaryota</taxon>
        <taxon>Metazoa</taxon>
        <taxon>Ecdysozoa</taxon>
        <taxon>Arthropoda</taxon>
        <taxon>Chelicerata</taxon>
        <taxon>Arachnida</taxon>
        <taxon>Acari</taxon>
        <taxon>Parasitiformes</taxon>
        <taxon>Ixodida</taxon>
        <taxon>Ixodoidea</taxon>
        <taxon>Ixodidae</taxon>
        <taxon>Ixodinae</taxon>
        <taxon>Ixodes</taxon>
    </lineage>
</organism>
<proteinExistence type="predicted"/>
<gene>
    <name evidence="1" type="ORF">HPB47_019759</name>
</gene>
<sequence>MADSKRTKRSQPVWKAPVNEDGPRLRLYNSLSREKEVFVPQKGKRVLWYNCGPTVYDASHMGHARSYISFDILRRVLADYFGYDIFYVMNITDIDDKIIRRARQNYLLESYRSEKRSVASLLNDVKSAVDLYSQKVQREEDPDKKAMMTRLLEQSQAAIAAAEKTPEDGASSESKRDALLDAAADPVSAWLDSKLGSAVSDHSIFTKLTRHWEEEFYKDMTALNVLPPDVVTRVSEFVPEIVDYVAKIVEAGFGYESKGSVYFDTARFDGDPGHFYAKLVPEAFGDRKALREGEGDLSVVGDDEKRNANDFALWKASKPGEPAWDSPWGAGRPGWHIECSVMASNLLGSSLDIHTGGYDLKFPHHDNEIAQAEAYFGNDHWVRYFLHSGHLTIAGCKMSKSLKNFVSIRDALRSHSARRLRLAFLLHSWKDTLDYSDNTMESAAQWEKTFGEFFLNIKDVLRSAPMPDTIEAFAKWGPEEAGLNASFQDARAGVHAALCDNIDTRSALESLRSAVTACNVYLKSKKASKAIPHAGLLKNVALYVTDILKVFGVAGEQEAPTLGFGGGGKAENSAVNEEKLVAPYLEVLAEFREGVRRLCRAAAGGKPESRDLLNLCDALRDDVLPELGVRLEDHEEGAPAIKVVGREALLAEREEKRKVEERKREEKERRKREEEEAKKERERQRRIDPKEMFLGETDKYGKFDAETGLPTHDLEGKEVSKGLLKKLKKLQQAQEKKYAEYLKEISSNGVPEGGTFDVSTPSIEKALFEVKSTPGDTHLGGEDFDSRMVAILAREFKQKHKKRLEPDLRPPDVRLKPRLEQLVGSGWDRTMRHRATSVEVVARLSAGDADDYDKVKSSLLKRYHLSAEAFRQRFRNASKKSSEGYSEFAYGLKTNLIEWLKSEEVYESQDKVVECVCLEQFFRSIPQSVKLWVQDRVGVDSVERAAELAEEYATRRKLSGEESEPGRSDQRKTFRQGNGSRENGPEKPEAGQKVPEKSAEHSNGDEARKSPTGQFEARKPFLC</sequence>
<reference evidence="1 2" key="1">
    <citation type="journal article" date="2020" name="Cell">
        <title>Large-Scale Comparative Analyses of Tick Genomes Elucidate Their Genetic Diversity and Vector Capacities.</title>
        <authorList>
            <consortium name="Tick Genome and Microbiome Consortium (TIGMIC)"/>
            <person name="Jia N."/>
            <person name="Wang J."/>
            <person name="Shi W."/>
            <person name="Du L."/>
            <person name="Sun Y."/>
            <person name="Zhan W."/>
            <person name="Jiang J.F."/>
            <person name="Wang Q."/>
            <person name="Zhang B."/>
            <person name="Ji P."/>
            <person name="Bell-Sakyi L."/>
            <person name="Cui X.M."/>
            <person name="Yuan T.T."/>
            <person name="Jiang B.G."/>
            <person name="Yang W.F."/>
            <person name="Lam T.T."/>
            <person name="Chang Q.C."/>
            <person name="Ding S.J."/>
            <person name="Wang X.J."/>
            <person name="Zhu J.G."/>
            <person name="Ruan X.D."/>
            <person name="Zhao L."/>
            <person name="Wei J.T."/>
            <person name="Ye R.Z."/>
            <person name="Que T.C."/>
            <person name="Du C.H."/>
            <person name="Zhou Y.H."/>
            <person name="Cheng J.X."/>
            <person name="Dai P.F."/>
            <person name="Guo W.B."/>
            <person name="Han X.H."/>
            <person name="Huang E.J."/>
            <person name="Li L.F."/>
            <person name="Wei W."/>
            <person name="Gao Y.C."/>
            <person name="Liu J.Z."/>
            <person name="Shao H.Z."/>
            <person name="Wang X."/>
            <person name="Wang C.C."/>
            <person name="Yang T.C."/>
            <person name="Huo Q.B."/>
            <person name="Li W."/>
            <person name="Chen H.Y."/>
            <person name="Chen S.E."/>
            <person name="Zhou L.G."/>
            <person name="Ni X.B."/>
            <person name="Tian J.H."/>
            <person name="Sheng Y."/>
            <person name="Liu T."/>
            <person name="Pan Y.S."/>
            <person name="Xia L.Y."/>
            <person name="Li J."/>
            <person name="Zhao F."/>
            <person name="Cao W.C."/>
        </authorList>
    </citation>
    <scope>NUCLEOTIDE SEQUENCE [LARGE SCALE GENOMIC DNA]</scope>
    <source>
        <strain evidence="1">Iper-2018</strain>
    </source>
</reference>